<protein>
    <recommendedName>
        <fullName evidence="2">DUF7907 domain-containing protein</fullName>
    </recommendedName>
</protein>
<feature type="chain" id="PRO_5043833037" description="DUF7907 domain-containing protein" evidence="1">
    <location>
        <begin position="20"/>
        <end position="192"/>
    </location>
</feature>
<dbReference type="AlphaFoldDB" id="A0AAV9WUJ0"/>
<dbReference type="EMBL" id="JAVHJO010000016">
    <property type="protein sequence ID" value="KAK6526499.1"/>
    <property type="molecule type" value="Genomic_DNA"/>
</dbReference>
<reference evidence="3 4" key="1">
    <citation type="submission" date="2019-10" db="EMBL/GenBank/DDBJ databases">
        <authorList>
            <person name="Palmer J.M."/>
        </authorList>
    </citation>
    <scope>NUCLEOTIDE SEQUENCE [LARGE SCALE GENOMIC DNA]</scope>
    <source>
        <strain evidence="3 4">TWF694</strain>
    </source>
</reference>
<organism evidence="3 4">
    <name type="scientific">Orbilia ellipsospora</name>
    <dbReference type="NCBI Taxonomy" id="2528407"/>
    <lineage>
        <taxon>Eukaryota</taxon>
        <taxon>Fungi</taxon>
        <taxon>Dikarya</taxon>
        <taxon>Ascomycota</taxon>
        <taxon>Pezizomycotina</taxon>
        <taxon>Orbiliomycetes</taxon>
        <taxon>Orbiliales</taxon>
        <taxon>Orbiliaceae</taxon>
        <taxon>Orbilia</taxon>
    </lineage>
</organism>
<keyword evidence="4" id="KW-1185">Reference proteome</keyword>
<dbReference type="InterPro" id="IPR057229">
    <property type="entry name" value="DUF7907"/>
</dbReference>
<evidence type="ECO:0000313" key="3">
    <source>
        <dbReference type="EMBL" id="KAK6526499.1"/>
    </source>
</evidence>
<proteinExistence type="predicted"/>
<dbReference type="Pfam" id="PF25484">
    <property type="entry name" value="DUF7907"/>
    <property type="match status" value="1"/>
</dbReference>
<name>A0AAV9WUJ0_9PEZI</name>
<comment type="caution">
    <text evidence="3">The sequence shown here is derived from an EMBL/GenBank/DDBJ whole genome shotgun (WGS) entry which is preliminary data.</text>
</comment>
<feature type="domain" description="DUF7907" evidence="2">
    <location>
        <begin position="26"/>
        <end position="191"/>
    </location>
</feature>
<accession>A0AAV9WUJ0</accession>
<sequence>MKFLAVTAASLLSLSAVSAATNSTGEFHLKTKLLEPKSDGRARFNNLIVYSCNPKGILPEFDICLSTEPTEDKYWSTSKIHYNETDGKVAFKIPDEPDSYWTLNFPPADSTGRIGWSPVVINNATTENDFLGIVMAEDKGLVATWPPFLGWMVCYWNLEIPQLFWRTSAWGEFDNKYVPRDCANVELQVEYI</sequence>
<keyword evidence="1" id="KW-0732">Signal</keyword>
<evidence type="ECO:0000256" key="1">
    <source>
        <dbReference type="SAM" id="SignalP"/>
    </source>
</evidence>
<feature type="signal peptide" evidence="1">
    <location>
        <begin position="1"/>
        <end position="19"/>
    </location>
</feature>
<dbReference type="Proteomes" id="UP001365542">
    <property type="component" value="Unassembled WGS sequence"/>
</dbReference>
<evidence type="ECO:0000313" key="4">
    <source>
        <dbReference type="Proteomes" id="UP001365542"/>
    </source>
</evidence>
<evidence type="ECO:0000259" key="2">
    <source>
        <dbReference type="Pfam" id="PF25484"/>
    </source>
</evidence>
<gene>
    <name evidence="3" type="ORF">TWF694_005082</name>
</gene>